<dbReference type="KEGG" id="pacs:FAZ98_29255"/>
<gene>
    <name evidence="3" type="ORF">FAZ98_29255</name>
</gene>
<dbReference type="Gene3D" id="2.40.160.20">
    <property type="match status" value="1"/>
</dbReference>
<dbReference type="AlphaFoldDB" id="A0A7Z2GQK7"/>
<protein>
    <submittedName>
        <fullName evidence="3">Outer membrane beta-barrel protein</fullName>
    </submittedName>
</protein>
<sequence>MRLLRSFLVAGVMAASAVSASSAFAQSAADKTWYVAPTVSLTINDSARTRSEGVAGGGAVGKILSDHWNVELAGQYAAFGDKDNQASITLDGLYFIKRNKTFSPFITAGVGGVHEGPLPVEGRNRDLLLRGGVGFTTSVSSNIDFRMDARYQWHGSTGGAPNLGDVFVSAGLNIYFK</sequence>
<dbReference type="SUPFAM" id="SSF56925">
    <property type="entry name" value="OMPA-like"/>
    <property type="match status" value="1"/>
</dbReference>
<evidence type="ECO:0000256" key="2">
    <source>
        <dbReference type="SAM" id="SignalP"/>
    </source>
</evidence>
<dbReference type="OrthoDB" id="1149075at2"/>
<feature type="signal peptide" evidence="2">
    <location>
        <begin position="1"/>
        <end position="25"/>
    </location>
</feature>
<dbReference type="Proteomes" id="UP000433577">
    <property type="component" value="Chromosome 4"/>
</dbReference>
<dbReference type="EMBL" id="CP046916">
    <property type="protein sequence ID" value="QGZ65920.1"/>
    <property type="molecule type" value="Genomic_DNA"/>
</dbReference>
<feature type="chain" id="PRO_5031039898" evidence="2">
    <location>
        <begin position="26"/>
        <end position="177"/>
    </location>
</feature>
<evidence type="ECO:0000256" key="1">
    <source>
        <dbReference type="ARBA" id="ARBA00004442"/>
    </source>
</evidence>
<dbReference type="InterPro" id="IPR011250">
    <property type="entry name" value="OMP/PagP_B-barrel"/>
</dbReference>
<dbReference type="GO" id="GO:0009279">
    <property type="term" value="C:cell outer membrane"/>
    <property type="evidence" value="ECO:0007669"/>
    <property type="project" value="UniProtKB-SubCell"/>
</dbReference>
<keyword evidence="4" id="KW-1185">Reference proteome</keyword>
<accession>A0A7Z2GQK7</accession>
<evidence type="ECO:0000313" key="3">
    <source>
        <dbReference type="EMBL" id="QGZ65920.1"/>
    </source>
</evidence>
<proteinExistence type="predicted"/>
<dbReference type="RefSeq" id="WP_158956858.1">
    <property type="nucleotide sequence ID" value="NZ_CP046916.1"/>
</dbReference>
<comment type="subcellular location">
    <subcellularLocation>
        <location evidence="1">Cell outer membrane</location>
    </subcellularLocation>
</comment>
<name>A0A7Z2GQK7_9BURK</name>
<reference evidence="3 4" key="1">
    <citation type="submission" date="2019-12" db="EMBL/GenBank/DDBJ databases">
        <title>Paraburkholderia acidiphila 7Q-K02 sp. nov and Paraburkholderia acidisoli DHF22 sp. nov., two strains isolated from forest soil.</title>
        <authorList>
            <person name="Gao Z."/>
            <person name="Qiu L."/>
        </authorList>
    </citation>
    <scope>NUCLEOTIDE SEQUENCE [LARGE SCALE GENOMIC DNA]</scope>
    <source>
        <strain evidence="3 4">DHF22</strain>
    </source>
</reference>
<evidence type="ECO:0000313" key="4">
    <source>
        <dbReference type="Proteomes" id="UP000433577"/>
    </source>
</evidence>
<keyword evidence="2" id="KW-0732">Signal</keyword>
<organism evidence="3 4">
    <name type="scientific">Paraburkholderia acidisoli</name>
    <dbReference type="NCBI Taxonomy" id="2571748"/>
    <lineage>
        <taxon>Bacteria</taxon>
        <taxon>Pseudomonadati</taxon>
        <taxon>Pseudomonadota</taxon>
        <taxon>Betaproteobacteria</taxon>
        <taxon>Burkholderiales</taxon>
        <taxon>Burkholderiaceae</taxon>
        <taxon>Paraburkholderia</taxon>
    </lineage>
</organism>